<evidence type="ECO:0000259" key="5">
    <source>
        <dbReference type="PROSITE" id="PS51842"/>
    </source>
</evidence>
<dbReference type="GO" id="GO:0090435">
    <property type="term" value="P:protein localization to nuclear envelope"/>
    <property type="evidence" value="ECO:0007669"/>
    <property type="project" value="TreeGrafter"/>
</dbReference>
<protein>
    <recommendedName>
        <fullName evidence="5">IF rod domain-containing protein</fullName>
    </recommendedName>
</protein>
<name>A0A1B0AYQ4_9MUSC</name>
<dbReference type="STRING" id="67801.A0A1B0AYQ4"/>
<evidence type="ECO:0000256" key="1">
    <source>
        <dbReference type="ARBA" id="ARBA00022754"/>
    </source>
</evidence>
<evidence type="ECO:0000313" key="6">
    <source>
        <dbReference type="EnsemblMetazoa" id="GPPI013224-PA"/>
    </source>
</evidence>
<reference evidence="7" key="1">
    <citation type="submission" date="2015-01" db="EMBL/GenBank/DDBJ databases">
        <authorList>
            <person name="Aksoy S."/>
            <person name="Warren W."/>
            <person name="Wilson R.K."/>
        </authorList>
    </citation>
    <scope>NUCLEOTIDE SEQUENCE [LARGE SCALE GENOMIC DNA]</scope>
    <source>
        <strain evidence="7">IAEA</strain>
    </source>
</reference>
<dbReference type="AlphaFoldDB" id="A0A1B0AYQ4"/>
<dbReference type="Gene3D" id="1.20.5.500">
    <property type="entry name" value="Single helix bin"/>
    <property type="match status" value="1"/>
</dbReference>
<dbReference type="GO" id="GO:0005882">
    <property type="term" value="C:intermediate filament"/>
    <property type="evidence" value="ECO:0007669"/>
    <property type="project" value="UniProtKB-KW"/>
</dbReference>
<dbReference type="EMBL" id="JXJN01005915">
    <property type="status" value="NOT_ANNOTATED_CDS"/>
    <property type="molecule type" value="Genomic_DNA"/>
</dbReference>
<dbReference type="GO" id="GO:0005200">
    <property type="term" value="F:structural constituent of cytoskeleton"/>
    <property type="evidence" value="ECO:0007669"/>
    <property type="project" value="TreeGrafter"/>
</dbReference>
<dbReference type="VEuPathDB" id="VectorBase:GPPI013224"/>
<dbReference type="Gene3D" id="1.20.5.170">
    <property type="match status" value="1"/>
</dbReference>
<dbReference type="InterPro" id="IPR039008">
    <property type="entry name" value="IF_rod_dom"/>
</dbReference>
<feature type="coiled-coil region" evidence="3">
    <location>
        <begin position="44"/>
        <end position="78"/>
    </location>
</feature>
<dbReference type="GO" id="GO:0051664">
    <property type="term" value="P:nuclear pore localization"/>
    <property type="evidence" value="ECO:0007669"/>
    <property type="project" value="TreeGrafter"/>
</dbReference>
<evidence type="ECO:0000256" key="2">
    <source>
        <dbReference type="ARBA" id="ARBA00023054"/>
    </source>
</evidence>
<proteinExistence type="predicted"/>
<dbReference type="Gene3D" id="1.20.5.1160">
    <property type="entry name" value="Vasodilator-stimulated phosphoprotein"/>
    <property type="match status" value="1"/>
</dbReference>
<dbReference type="PANTHER" id="PTHR45721:SF11">
    <property type="entry name" value="LAMIN DM0-RELATED"/>
    <property type="match status" value="1"/>
</dbReference>
<feature type="coiled-coil region" evidence="3">
    <location>
        <begin position="340"/>
        <end position="367"/>
    </location>
</feature>
<dbReference type="SMART" id="SM01391">
    <property type="entry name" value="Filament"/>
    <property type="match status" value="1"/>
</dbReference>
<dbReference type="EnsemblMetazoa" id="GPPI013224-RA">
    <property type="protein sequence ID" value="GPPI013224-PA"/>
    <property type="gene ID" value="GPPI013224"/>
</dbReference>
<dbReference type="GO" id="GO:0031507">
    <property type="term" value="P:heterochromatin formation"/>
    <property type="evidence" value="ECO:0007669"/>
    <property type="project" value="TreeGrafter"/>
</dbReference>
<dbReference type="GO" id="GO:0007097">
    <property type="term" value="P:nuclear migration"/>
    <property type="evidence" value="ECO:0007669"/>
    <property type="project" value="TreeGrafter"/>
</dbReference>
<dbReference type="SUPFAM" id="SSF64593">
    <property type="entry name" value="Intermediate filament protein, coiled coil region"/>
    <property type="match status" value="2"/>
</dbReference>
<feature type="coiled-coil region" evidence="3">
    <location>
        <begin position="157"/>
        <end position="226"/>
    </location>
</feature>
<dbReference type="Proteomes" id="UP000092460">
    <property type="component" value="Unassembled WGS sequence"/>
</dbReference>
<dbReference type="GO" id="GO:0005652">
    <property type="term" value="C:nuclear lamina"/>
    <property type="evidence" value="ECO:0007669"/>
    <property type="project" value="TreeGrafter"/>
</dbReference>
<keyword evidence="7" id="KW-1185">Reference proteome</keyword>
<organism evidence="6 7">
    <name type="scientific">Glossina palpalis gambiensis</name>
    <dbReference type="NCBI Taxonomy" id="67801"/>
    <lineage>
        <taxon>Eukaryota</taxon>
        <taxon>Metazoa</taxon>
        <taxon>Ecdysozoa</taxon>
        <taxon>Arthropoda</taxon>
        <taxon>Hexapoda</taxon>
        <taxon>Insecta</taxon>
        <taxon>Pterygota</taxon>
        <taxon>Neoptera</taxon>
        <taxon>Endopterygota</taxon>
        <taxon>Diptera</taxon>
        <taxon>Brachycera</taxon>
        <taxon>Muscomorpha</taxon>
        <taxon>Hippoboscoidea</taxon>
        <taxon>Glossinidae</taxon>
        <taxon>Glossina</taxon>
    </lineage>
</organism>
<accession>A0A1B0AYQ4</accession>
<dbReference type="PANTHER" id="PTHR45721">
    <property type="entry name" value="LAMIN DM0-RELATED"/>
    <property type="match status" value="1"/>
</dbReference>
<evidence type="ECO:0000256" key="4">
    <source>
        <dbReference type="SAM" id="MobiDB-lite"/>
    </source>
</evidence>
<dbReference type="GO" id="GO:0006998">
    <property type="term" value="P:nuclear envelope organization"/>
    <property type="evidence" value="ECO:0007669"/>
    <property type="project" value="TreeGrafter"/>
</dbReference>
<evidence type="ECO:0000313" key="7">
    <source>
        <dbReference type="Proteomes" id="UP000092460"/>
    </source>
</evidence>
<dbReference type="Pfam" id="PF00038">
    <property type="entry name" value="Filament"/>
    <property type="match status" value="1"/>
</dbReference>
<feature type="region of interest" description="Disordered" evidence="4">
    <location>
        <begin position="1"/>
        <end position="27"/>
    </location>
</feature>
<reference evidence="6" key="2">
    <citation type="submission" date="2020-05" db="UniProtKB">
        <authorList>
            <consortium name="EnsemblMetazoa"/>
        </authorList>
    </citation>
    <scope>IDENTIFICATION</scope>
    <source>
        <strain evidence="6">IAEA</strain>
    </source>
</reference>
<dbReference type="PROSITE" id="PS51842">
    <property type="entry name" value="IF_ROD_2"/>
    <property type="match status" value="1"/>
</dbReference>
<evidence type="ECO:0000256" key="3">
    <source>
        <dbReference type="SAM" id="Coils"/>
    </source>
</evidence>
<sequence length="479" mass="54661">MSKSVSAITAELPHNGSCAPPIPDRNPSANLPSHCSLLQETAEMQLLNDRLAAFIERMRNLENENARLSMEMQTARDNVTREADYMKNIYESELSDTRRALDGMARNKLKLQIEFKHQCEQNGEVKAKLDNKTNDCSIFKANARKHKLCATDLIARYSASNADREKAIDELTELQKEHDRLRNILNETRKNLEEETSTRVNLANAVKSLREELTCKEQQHKREVSEARSHPQVEIDKIGGHLSEQYEGKLQQCLQKLRNQYEAQVQANRDEIKKVYEHEMKNLQSAAAPNKDATDTARKELRCARERFEDLTMRVTNLESINADLHSRIREKEQLLDDEHDRHIADKVTLEAELQRLRAEMTHQLRQRQDLMDIQVSLDLEIAAYNKFLCGEESRLNLTPISGGAAIGSPNQSLSFSRGVKRCNSPMTDASPASIKCRRSEIDESESVASALDDEINENMRHPQVGPDQQVIDEKCGFM</sequence>
<keyword evidence="2 3" id="KW-0175">Coiled coil</keyword>
<feature type="domain" description="IF rod" evidence="5">
    <location>
        <begin position="40"/>
        <end position="396"/>
    </location>
</feature>
<keyword evidence="1" id="KW-0403">Intermediate filament</keyword>